<dbReference type="EMBL" id="CAIJDO010000046">
    <property type="protein sequence ID" value="CAD0000431.1"/>
    <property type="molecule type" value="Genomic_DNA"/>
</dbReference>
<comment type="caution">
    <text evidence="2">The sequence shown here is derived from an EMBL/GenBank/DDBJ whole genome shotgun (WGS) entry which is preliminary data.</text>
</comment>
<keyword evidence="3" id="KW-1185">Reference proteome</keyword>
<feature type="compositionally biased region" description="Basic and acidic residues" evidence="1">
    <location>
        <begin position="35"/>
        <end position="47"/>
    </location>
</feature>
<feature type="compositionally biased region" description="Acidic residues" evidence="1">
    <location>
        <begin position="48"/>
        <end position="69"/>
    </location>
</feature>
<accession>A0A6V6YLV5</accession>
<dbReference type="Proteomes" id="UP000556700">
    <property type="component" value="Unassembled WGS sequence"/>
</dbReference>
<organism evidence="2 3">
    <name type="scientific">Flavobacterium chungangense</name>
    <dbReference type="NCBI Taxonomy" id="554283"/>
    <lineage>
        <taxon>Bacteria</taxon>
        <taxon>Pseudomonadati</taxon>
        <taxon>Bacteroidota</taxon>
        <taxon>Flavobacteriia</taxon>
        <taxon>Flavobacteriales</taxon>
        <taxon>Flavobacteriaceae</taxon>
        <taxon>Flavobacterium</taxon>
    </lineage>
</organism>
<protein>
    <submittedName>
        <fullName evidence="2">Uncharacterized protein</fullName>
    </submittedName>
</protein>
<evidence type="ECO:0000313" key="3">
    <source>
        <dbReference type="Proteomes" id="UP000556700"/>
    </source>
</evidence>
<dbReference type="RefSeq" id="WP_031453223.1">
    <property type="nucleotide sequence ID" value="NZ_CAIJDO010000046.1"/>
</dbReference>
<reference evidence="2 3" key="1">
    <citation type="submission" date="2020-06" db="EMBL/GenBank/DDBJ databases">
        <authorList>
            <person name="Criscuolo A."/>
        </authorList>
    </citation>
    <scope>NUCLEOTIDE SEQUENCE [LARGE SCALE GENOMIC DNA]</scope>
    <source>
        <strain evidence="3">CIP 110025</strain>
    </source>
</reference>
<evidence type="ECO:0000256" key="1">
    <source>
        <dbReference type="SAM" id="MobiDB-lite"/>
    </source>
</evidence>
<gene>
    <name evidence="2" type="ORF">FLACHUCJ7_00043</name>
</gene>
<dbReference type="AlphaFoldDB" id="A0A6V6YLV5"/>
<feature type="region of interest" description="Disordered" evidence="1">
    <location>
        <begin position="1"/>
        <end position="115"/>
    </location>
</feature>
<feature type="compositionally biased region" description="Acidic residues" evidence="1">
    <location>
        <begin position="93"/>
        <end position="113"/>
    </location>
</feature>
<feature type="compositionally biased region" description="Basic and acidic residues" evidence="1">
    <location>
        <begin position="8"/>
        <end position="25"/>
    </location>
</feature>
<proteinExistence type="predicted"/>
<sequence length="156" mass="18523">MTTQNKENYGRDVRSFHHPEDDMKAPSDINNYPDSENKSYVDQYEKDNNEEEIVNQDDDIINNEDDDELNNYFSSLQKNDDLKNNPDANFYADEWDSQADAKDIDDDPEEDSYENDRYVNKIATDNQKKDLLDLEYDIDQDLEEKDPVNNPRNFKY</sequence>
<name>A0A6V6YLV5_9FLAO</name>
<evidence type="ECO:0000313" key="2">
    <source>
        <dbReference type="EMBL" id="CAD0000431.1"/>
    </source>
</evidence>